<dbReference type="InterPro" id="IPR015330">
    <property type="entry name" value="DNA_primase/pol_bifunc_N"/>
</dbReference>
<dbReference type="RefSeq" id="WP_380566389.1">
    <property type="nucleotide sequence ID" value="NZ_JBEUKS010000008.1"/>
</dbReference>
<reference evidence="3 4" key="1">
    <citation type="submission" date="2024-06" db="EMBL/GenBank/DDBJ databases">
        <authorList>
            <person name="Lee S.D."/>
        </authorList>
    </citation>
    <scope>NUCLEOTIDE SEQUENCE [LARGE SCALE GENOMIC DNA]</scope>
    <source>
        <strain evidence="3 4">N1-10</strain>
    </source>
</reference>
<accession>A0ABV6XSX9</accession>
<dbReference type="PROSITE" id="PS50835">
    <property type="entry name" value="IG_LIKE"/>
    <property type="match status" value="1"/>
</dbReference>
<dbReference type="EMBL" id="JBEUKS010000008">
    <property type="protein sequence ID" value="MFC1441037.1"/>
    <property type="molecule type" value="Genomic_DNA"/>
</dbReference>
<gene>
    <name evidence="3" type="ORF">ABUW04_22500</name>
</gene>
<dbReference type="SMART" id="SM00943">
    <property type="entry name" value="Prim-Pol"/>
    <property type="match status" value="1"/>
</dbReference>
<evidence type="ECO:0000313" key="4">
    <source>
        <dbReference type="Proteomes" id="UP001592581"/>
    </source>
</evidence>
<protein>
    <submittedName>
        <fullName evidence="3">DNA primase</fullName>
    </submittedName>
</protein>
<evidence type="ECO:0000313" key="3">
    <source>
        <dbReference type="EMBL" id="MFC1441037.1"/>
    </source>
</evidence>
<dbReference type="Proteomes" id="UP001592581">
    <property type="component" value="Unassembled WGS sequence"/>
</dbReference>
<evidence type="ECO:0000256" key="1">
    <source>
        <dbReference type="SAM" id="MobiDB-lite"/>
    </source>
</evidence>
<evidence type="ECO:0000259" key="2">
    <source>
        <dbReference type="PROSITE" id="PS50835"/>
    </source>
</evidence>
<comment type="caution">
    <text evidence="3">The sequence shown here is derived from an EMBL/GenBank/DDBJ whole genome shotgun (WGS) entry which is preliminary data.</text>
</comment>
<feature type="domain" description="Ig-like" evidence="2">
    <location>
        <begin position="130"/>
        <end position="197"/>
    </location>
</feature>
<organism evidence="3 4">
    <name type="scientific">Streptacidiphilus jeojiensis</name>
    <dbReference type="NCBI Taxonomy" id="3229225"/>
    <lineage>
        <taxon>Bacteria</taxon>
        <taxon>Bacillati</taxon>
        <taxon>Actinomycetota</taxon>
        <taxon>Actinomycetes</taxon>
        <taxon>Kitasatosporales</taxon>
        <taxon>Streptomycetaceae</taxon>
        <taxon>Streptacidiphilus</taxon>
    </lineage>
</organism>
<proteinExistence type="predicted"/>
<name>A0ABV6XSX9_9ACTN</name>
<feature type="compositionally biased region" description="Low complexity" evidence="1">
    <location>
        <begin position="56"/>
        <end position="66"/>
    </location>
</feature>
<sequence length="208" mass="22260">MDSLFGNPIFNGRSLGPRGRSRATRCQTAAEYTLRWGWTVALTDAGAGPGVGPGSGSVELPPGSGPTELRDAWLRRPGAELRLRTGLRFDALDVPETAGYQALVRLERMGVRPGPVLLTPNARALFLVAPQTAEALPDLLYRTGWDDAQLDLVCHGSGGSVPAPPTPQTRWLRRPSLDTAARPPEGRLLLGTLAYACHRGVAELVGRH</sequence>
<dbReference type="InterPro" id="IPR007110">
    <property type="entry name" value="Ig-like_dom"/>
</dbReference>
<keyword evidence="4" id="KW-1185">Reference proteome</keyword>
<feature type="region of interest" description="Disordered" evidence="1">
    <location>
        <begin position="47"/>
        <end position="66"/>
    </location>
</feature>